<sequence>MKKQPYSLAEVYHLLEPGPVVLLSTSLKEKKNIMAMSWHTMMEFVPPIIGCVISENNYSFHLLKTSRECVINIPTVNLIEQVVACGNTSGKEIDKFKTFHLTPAASSQVHAPSIDECSAHLECKVTDSQLMKKYNFFILEVVEAWISQTDEYLQTIHHLGKGMFMVPGKIIKTQSKMK</sequence>
<feature type="domain" description="Flavin reductase like" evidence="4">
    <location>
        <begin position="14"/>
        <end position="159"/>
    </location>
</feature>
<dbReference type="Gene3D" id="2.30.110.10">
    <property type="entry name" value="Electron Transport, Fmn-binding Protein, Chain A"/>
    <property type="match status" value="1"/>
</dbReference>
<evidence type="ECO:0000313" key="6">
    <source>
        <dbReference type="Proteomes" id="UP000254554"/>
    </source>
</evidence>
<keyword evidence="6" id="KW-1185">Reference proteome</keyword>
<evidence type="ECO:0000256" key="3">
    <source>
        <dbReference type="ARBA" id="ARBA00038054"/>
    </source>
</evidence>
<dbReference type="SMART" id="SM00903">
    <property type="entry name" value="Flavin_Reduct"/>
    <property type="match status" value="1"/>
</dbReference>
<dbReference type="RefSeq" id="WP_010652994.1">
    <property type="nucleotide sequence ID" value="NZ_JAPHOO010000001.1"/>
</dbReference>
<organism evidence="5 6">
    <name type="scientific">Fluoribacter dumoffii</name>
    <dbReference type="NCBI Taxonomy" id="463"/>
    <lineage>
        <taxon>Bacteria</taxon>
        <taxon>Pseudomonadati</taxon>
        <taxon>Pseudomonadota</taxon>
        <taxon>Gammaproteobacteria</taxon>
        <taxon>Legionellales</taxon>
        <taxon>Legionellaceae</taxon>
        <taxon>Fluoribacter</taxon>
    </lineage>
</organism>
<dbReference type="InterPro" id="IPR052174">
    <property type="entry name" value="Flavoredoxin"/>
</dbReference>
<evidence type="ECO:0000256" key="1">
    <source>
        <dbReference type="ARBA" id="ARBA00001917"/>
    </source>
</evidence>
<dbReference type="PANTHER" id="PTHR43567">
    <property type="entry name" value="FLAVOREDOXIN-RELATED-RELATED"/>
    <property type="match status" value="1"/>
</dbReference>
<gene>
    <name evidence="5" type="primary">flr</name>
    <name evidence="5" type="ORF">NCTC11370_00756</name>
</gene>
<evidence type="ECO:0000256" key="2">
    <source>
        <dbReference type="ARBA" id="ARBA00022630"/>
    </source>
</evidence>
<reference evidence="5 6" key="1">
    <citation type="submission" date="2018-06" db="EMBL/GenBank/DDBJ databases">
        <authorList>
            <consortium name="Pathogen Informatics"/>
            <person name="Doyle S."/>
        </authorList>
    </citation>
    <scope>NUCLEOTIDE SEQUENCE [LARGE SCALE GENOMIC DNA]</scope>
    <source>
        <strain evidence="5 6">NCTC11370</strain>
    </source>
</reference>
<proteinExistence type="inferred from homology"/>
<evidence type="ECO:0000313" key="5">
    <source>
        <dbReference type="EMBL" id="STO20697.1"/>
    </source>
</evidence>
<dbReference type="Pfam" id="PF01613">
    <property type="entry name" value="Flavin_Reduct"/>
    <property type="match status" value="1"/>
</dbReference>
<dbReference type="AlphaFoldDB" id="A0A377G792"/>
<dbReference type="InterPro" id="IPR002563">
    <property type="entry name" value="Flavin_Rdtase-like_dom"/>
</dbReference>
<accession>A0A377G792</accession>
<dbReference type="PANTHER" id="PTHR43567:SF1">
    <property type="entry name" value="FLAVOREDOXIN"/>
    <property type="match status" value="1"/>
</dbReference>
<dbReference type="Proteomes" id="UP000254554">
    <property type="component" value="Unassembled WGS sequence"/>
</dbReference>
<protein>
    <submittedName>
        <fullName evidence="5">Flavoredoxin</fullName>
    </submittedName>
</protein>
<name>A0A377G792_9GAMM</name>
<dbReference type="GO" id="GO:0010181">
    <property type="term" value="F:FMN binding"/>
    <property type="evidence" value="ECO:0007669"/>
    <property type="project" value="InterPro"/>
</dbReference>
<dbReference type="GeneID" id="93292626"/>
<comment type="cofactor">
    <cofactor evidence="1">
        <name>FMN</name>
        <dbReference type="ChEBI" id="CHEBI:58210"/>
    </cofactor>
</comment>
<dbReference type="STRING" id="1094715.GCA_000236165_01665"/>
<keyword evidence="2" id="KW-0285">Flavoprotein</keyword>
<comment type="similarity">
    <text evidence="3">Belongs to the flavoredoxin family.</text>
</comment>
<dbReference type="EMBL" id="UGGT01000001">
    <property type="protein sequence ID" value="STO20697.1"/>
    <property type="molecule type" value="Genomic_DNA"/>
</dbReference>
<evidence type="ECO:0000259" key="4">
    <source>
        <dbReference type="SMART" id="SM00903"/>
    </source>
</evidence>
<dbReference type="OrthoDB" id="9792436at2"/>
<dbReference type="SUPFAM" id="SSF50475">
    <property type="entry name" value="FMN-binding split barrel"/>
    <property type="match status" value="1"/>
</dbReference>
<dbReference type="InterPro" id="IPR012349">
    <property type="entry name" value="Split_barrel_FMN-bd"/>
</dbReference>
<dbReference type="GO" id="GO:0016646">
    <property type="term" value="F:oxidoreductase activity, acting on the CH-NH group of donors, NAD or NADP as acceptor"/>
    <property type="evidence" value="ECO:0007669"/>
    <property type="project" value="UniProtKB-ARBA"/>
</dbReference>